<reference evidence="4 5" key="1">
    <citation type="journal article" date="2019" name="Extremophiles">
        <title>Biogeography of thermophiles and predominance of Thermus scotoductus in domestic water heaters.</title>
        <authorList>
            <person name="Wilpiszeski R.L."/>
            <person name="Zhang Z."/>
            <person name="House C.H."/>
        </authorList>
    </citation>
    <scope>NUCLEOTIDE SEQUENCE [LARGE SCALE GENOMIC DNA]</scope>
    <source>
        <strain evidence="4 5">38_S38</strain>
    </source>
</reference>
<dbReference type="PANTHER" id="PTHR30483:SF6">
    <property type="entry name" value="PERIPLASMIC BINDING PROTEIN OF ABC TRANSPORTER FOR NATURAL AMINO ACIDS"/>
    <property type="match status" value="1"/>
</dbReference>
<comment type="similarity">
    <text evidence="1">Belongs to the leucine-binding protein family.</text>
</comment>
<keyword evidence="2" id="KW-0732">Signal</keyword>
<name>A0A430QXA9_THESC</name>
<evidence type="ECO:0000259" key="3">
    <source>
        <dbReference type="Pfam" id="PF13458"/>
    </source>
</evidence>
<evidence type="ECO:0000256" key="2">
    <source>
        <dbReference type="ARBA" id="ARBA00022729"/>
    </source>
</evidence>
<dbReference type="Proteomes" id="UP000288082">
    <property type="component" value="Unassembled WGS sequence"/>
</dbReference>
<dbReference type="PANTHER" id="PTHR30483">
    <property type="entry name" value="LEUCINE-SPECIFIC-BINDING PROTEIN"/>
    <property type="match status" value="1"/>
</dbReference>
<dbReference type="InterPro" id="IPR051010">
    <property type="entry name" value="BCAA_transport"/>
</dbReference>
<proteinExistence type="inferred from homology"/>
<dbReference type="InterPro" id="IPR028081">
    <property type="entry name" value="Leu-bd"/>
</dbReference>
<dbReference type="CDD" id="cd20014">
    <property type="entry name" value="PBP1_RPA0668_benzoate-like"/>
    <property type="match status" value="1"/>
</dbReference>
<gene>
    <name evidence="4" type="ORF">CSW50_11965</name>
</gene>
<evidence type="ECO:0000313" key="4">
    <source>
        <dbReference type="EMBL" id="RTG99780.1"/>
    </source>
</evidence>
<dbReference type="SUPFAM" id="SSF53822">
    <property type="entry name" value="Periplasmic binding protein-like I"/>
    <property type="match status" value="1"/>
</dbReference>
<feature type="domain" description="Leucine-binding protein" evidence="3">
    <location>
        <begin position="30"/>
        <end position="368"/>
    </location>
</feature>
<sequence length="389" mass="42503">MGMTRRRFLQKTLAAGVGLAAGVRAQRDALRIGVVLPYSGVYAQLGEDITNGMLLYFEERKNLAGGRPIQLIREDETADPSVALRKLTKLVEQDRVDLLTGLVSTASAYAVRDFVHNTRNVLLVSNAGGNALTRERKSPYIFRTSFTSWQVSFPLGRWVAERVAKRVAVVAADYAFGRESVAAFKESFLAAGGEVVQETYTPLGSTDFSAAIARLRQARPGAVYSFLAGSDAAIFLRQYAQFGLKGNVPLTTTGFTVEEDVIQAVGAAAEGAYSSLHWAVRLAIPENQRFVQAYQRRFGRSPSVYAVQGYDTARVIVEAVNALQGDVSNKSRLVEALEGVRFRGPRGLFEFDPKTHHVIQNIYVRQVRNVGGELANVVVADLGKVRDPG</sequence>
<protein>
    <submittedName>
        <fullName evidence="4">ABC transporter substrate-binding protein</fullName>
    </submittedName>
</protein>
<dbReference type="InterPro" id="IPR006311">
    <property type="entry name" value="TAT_signal"/>
</dbReference>
<comment type="caution">
    <text evidence="4">The sequence shown here is derived from an EMBL/GenBank/DDBJ whole genome shotgun (WGS) entry which is preliminary data.</text>
</comment>
<accession>A0A430QXA9</accession>
<organism evidence="4 5">
    <name type="scientific">Thermus scotoductus</name>
    <dbReference type="NCBI Taxonomy" id="37636"/>
    <lineage>
        <taxon>Bacteria</taxon>
        <taxon>Thermotogati</taxon>
        <taxon>Deinococcota</taxon>
        <taxon>Deinococci</taxon>
        <taxon>Thermales</taxon>
        <taxon>Thermaceae</taxon>
        <taxon>Thermus</taxon>
    </lineage>
</organism>
<evidence type="ECO:0000256" key="1">
    <source>
        <dbReference type="ARBA" id="ARBA00010062"/>
    </source>
</evidence>
<evidence type="ECO:0000313" key="5">
    <source>
        <dbReference type="Proteomes" id="UP000288082"/>
    </source>
</evidence>
<dbReference type="Gene3D" id="3.40.50.2300">
    <property type="match status" value="2"/>
</dbReference>
<dbReference type="PROSITE" id="PS51318">
    <property type="entry name" value="TAT"/>
    <property type="match status" value="1"/>
</dbReference>
<dbReference type="Pfam" id="PF13458">
    <property type="entry name" value="Peripla_BP_6"/>
    <property type="match status" value="1"/>
</dbReference>
<dbReference type="AlphaFoldDB" id="A0A430QXA9"/>
<dbReference type="EMBL" id="PELM01000455">
    <property type="protein sequence ID" value="RTG99780.1"/>
    <property type="molecule type" value="Genomic_DNA"/>
</dbReference>
<dbReference type="InterPro" id="IPR028082">
    <property type="entry name" value="Peripla_BP_I"/>
</dbReference>